<reference evidence="1 2" key="1">
    <citation type="submission" date="2020-07" db="EMBL/GenBank/DDBJ databases">
        <title>Characterization and genome sequencing of isolate MD1, a novel member within the family Lachnospiraceae.</title>
        <authorList>
            <person name="Rettenmaier R."/>
            <person name="Di Bello L."/>
            <person name="Zinser C."/>
            <person name="Scheitz K."/>
            <person name="Liebl W."/>
            <person name="Zverlov V."/>
        </authorList>
    </citation>
    <scope>NUCLEOTIDE SEQUENCE [LARGE SCALE GENOMIC DNA]</scope>
    <source>
        <strain evidence="1 2">MD1</strain>
    </source>
</reference>
<dbReference type="AlphaFoldDB" id="A0A839K2D6"/>
<dbReference type="Proteomes" id="UP000574276">
    <property type="component" value="Unassembled WGS sequence"/>
</dbReference>
<evidence type="ECO:0008006" key="3">
    <source>
        <dbReference type="Google" id="ProtNLM"/>
    </source>
</evidence>
<proteinExistence type="predicted"/>
<name>A0A839K2D6_9FIRM</name>
<sequence>MKKEDEYDNFEEWEADSHFLDEKDWKGLVIYRRRKAEINPNDQYDQFKLGEAYVLNKEYEKAISFLSALHQKYANDQNIQYSLLDALFAIGKDETVIDWIIRPTVLRLSGEILDYCYNFLRTKRKPRTVYDLYLELYMEGYLAFDEDQLMDFLHSDNRFIFTGHDARSYDCFVTVNRKKCSVRD</sequence>
<gene>
    <name evidence="1" type="ORF">H0486_11800</name>
</gene>
<dbReference type="RefSeq" id="WP_228353191.1">
    <property type="nucleotide sequence ID" value="NZ_JACEGA010000001.1"/>
</dbReference>
<keyword evidence="2" id="KW-1185">Reference proteome</keyword>
<organism evidence="1 2">
    <name type="scientific">Variimorphobacter saccharofermentans</name>
    <dbReference type="NCBI Taxonomy" id="2755051"/>
    <lineage>
        <taxon>Bacteria</taxon>
        <taxon>Bacillati</taxon>
        <taxon>Bacillota</taxon>
        <taxon>Clostridia</taxon>
        <taxon>Lachnospirales</taxon>
        <taxon>Lachnospiraceae</taxon>
        <taxon>Variimorphobacter</taxon>
    </lineage>
</organism>
<evidence type="ECO:0000313" key="2">
    <source>
        <dbReference type="Proteomes" id="UP000574276"/>
    </source>
</evidence>
<protein>
    <recommendedName>
        <fullName evidence="3">Tetratricopeptide repeat protein</fullName>
    </recommendedName>
</protein>
<comment type="caution">
    <text evidence="1">The sequence shown here is derived from an EMBL/GenBank/DDBJ whole genome shotgun (WGS) entry which is preliminary data.</text>
</comment>
<dbReference type="Gene3D" id="1.25.40.10">
    <property type="entry name" value="Tetratricopeptide repeat domain"/>
    <property type="match status" value="1"/>
</dbReference>
<dbReference type="SUPFAM" id="SSF48452">
    <property type="entry name" value="TPR-like"/>
    <property type="match status" value="1"/>
</dbReference>
<dbReference type="EMBL" id="JACEGA010000001">
    <property type="protein sequence ID" value="MBB2183558.1"/>
    <property type="molecule type" value="Genomic_DNA"/>
</dbReference>
<accession>A0A839K2D6</accession>
<evidence type="ECO:0000313" key="1">
    <source>
        <dbReference type="EMBL" id="MBB2183558.1"/>
    </source>
</evidence>
<dbReference type="InterPro" id="IPR011990">
    <property type="entry name" value="TPR-like_helical_dom_sf"/>
</dbReference>